<dbReference type="OrthoDB" id="7595402at2"/>
<evidence type="ECO:0000313" key="2">
    <source>
        <dbReference type="Proteomes" id="UP000032305"/>
    </source>
</evidence>
<dbReference type="eggNOG" id="ENOG5033FRS">
    <property type="taxonomic scope" value="Bacteria"/>
</dbReference>
<name>A0A0A1W782_9SPHN</name>
<dbReference type="Proteomes" id="UP000032305">
    <property type="component" value="Unassembled WGS sequence"/>
</dbReference>
<organism evidence="1 2">
    <name type="scientific">Sphingomonas parapaucimobilis NBRC 15100</name>
    <dbReference type="NCBI Taxonomy" id="1219049"/>
    <lineage>
        <taxon>Bacteria</taxon>
        <taxon>Pseudomonadati</taxon>
        <taxon>Pseudomonadota</taxon>
        <taxon>Alphaproteobacteria</taxon>
        <taxon>Sphingomonadales</taxon>
        <taxon>Sphingomonadaceae</taxon>
        <taxon>Sphingomonas</taxon>
    </lineage>
</organism>
<keyword evidence="2" id="KW-1185">Reference proteome</keyword>
<comment type="caution">
    <text evidence="1">The sequence shown here is derived from an EMBL/GenBank/DDBJ whole genome shotgun (WGS) entry which is preliminary data.</text>
</comment>
<dbReference type="EMBL" id="BBPI01000035">
    <property type="protein sequence ID" value="GAM00759.1"/>
    <property type="molecule type" value="Genomic_DNA"/>
</dbReference>
<evidence type="ECO:0000313" key="1">
    <source>
        <dbReference type="EMBL" id="GAM00759.1"/>
    </source>
</evidence>
<protein>
    <submittedName>
        <fullName evidence="1">Uncharacterized protein</fullName>
    </submittedName>
</protein>
<accession>A0A0A1W782</accession>
<sequence length="145" mass="14748">MMLLSILALAQAAPTEPVPAPPVLGALPKQALPERGCAAYLWAVQDQRFVAMVEPGRLRIMLDGKPTDLAAAEAGGGGGGTLGLASTTRYAGAGVTATLDMTITQRETLQDGAIVSDASIRLTRGNQDEIVVPVGGLVGCAPAAR</sequence>
<reference evidence="1 2" key="1">
    <citation type="submission" date="2014-11" db="EMBL/GenBank/DDBJ databases">
        <title>Whole genome shotgun sequence of Sphingomonas parapaucimobilis NBRC 15100.</title>
        <authorList>
            <person name="Katano-Makiyama Y."/>
            <person name="Hosoyama A."/>
            <person name="Hashimoto M."/>
            <person name="Hosoyama Y."/>
            <person name="Noguchi M."/>
            <person name="Numata M."/>
            <person name="Tsuchikane K."/>
            <person name="Hirakata S."/>
            <person name="Uohara A."/>
            <person name="Shimodaira J."/>
            <person name="Ohji S."/>
            <person name="Ichikawa N."/>
            <person name="Kimura A."/>
            <person name="Yamazoe A."/>
            <person name="Fujita N."/>
        </authorList>
    </citation>
    <scope>NUCLEOTIDE SEQUENCE [LARGE SCALE GENOMIC DNA]</scope>
    <source>
        <strain evidence="1 2">NBRC 15100</strain>
    </source>
</reference>
<dbReference type="RefSeq" id="WP_042486190.1">
    <property type="nucleotide sequence ID" value="NZ_BBPI01000035.1"/>
</dbReference>
<gene>
    <name evidence="1" type="ORF">SP5_035_01610</name>
</gene>
<dbReference type="AlphaFoldDB" id="A0A0A1W782"/>
<proteinExistence type="predicted"/>